<evidence type="ECO:0000313" key="1">
    <source>
        <dbReference type="EMBL" id="OSO94169.1"/>
    </source>
</evidence>
<dbReference type="Proteomes" id="UP000193587">
    <property type="component" value="Unassembled WGS sequence"/>
</dbReference>
<organism evidence="1 2">
    <name type="scientific">Halorubrum ezzemoulense DSM 17463</name>
    <dbReference type="NCBI Taxonomy" id="1121945"/>
    <lineage>
        <taxon>Archaea</taxon>
        <taxon>Methanobacteriati</taxon>
        <taxon>Methanobacteriota</taxon>
        <taxon>Stenosarchaea group</taxon>
        <taxon>Halobacteria</taxon>
        <taxon>Halobacteriales</taxon>
        <taxon>Haloferacaceae</taxon>
        <taxon>Halorubrum</taxon>
    </lineage>
</organism>
<sequence>MSPIADAILAFDGPAPRVVADLRSVSFEVEHVREDVEDRYSDADLDEAYQLVMSNQITGDDFKRLVGKSRYAAQTLFFDDLVVFLFPSNRYDAVFASFDYDESFPVNELVSAVCEATTE</sequence>
<dbReference type="EMBL" id="NEDJ01000065">
    <property type="protein sequence ID" value="OSO94169.1"/>
    <property type="molecule type" value="Genomic_DNA"/>
</dbReference>
<dbReference type="RefSeq" id="WP_049929417.1">
    <property type="nucleotide sequence ID" value="NZ_ATXS01000001.1"/>
</dbReference>
<accession>A0A1X4GAI1</accession>
<dbReference type="AlphaFoldDB" id="A0A1X4GAI1"/>
<dbReference type="InterPro" id="IPR055944">
    <property type="entry name" value="DUF7522"/>
</dbReference>
<dbReference type="STRING" id="1121945.GCA_000421805_00114"/>
<name>A0A1X4GAI1_HALEZ</name>
<protein>
    <submittedName>
        <fullName evidence="1">Uncharacterized protein</fullName>
    </submittedName>
</protein>
<dbReference type="Pfam" id="PF24366">
    <property type="entry name" value="DUF7522"/>
    <property type="match status" value="1"/>
</dbReference>
<comment type="caution">
    <text evidence="1">The sequence shown here is derived from an EMBL/GenBank/DDBJ whole genome shotgun (WGS) entry which is preliminary data.</text>
</comment>
<evidence type="ECO:0000313" key="2">
    <source>
        <dbReference type="Proteomes" id="UP000193587"/>
    </source>
</evidence>
<proteinExistence type="predicted"/>
<gene>
    <name evidence="1" type="ORF">B9H04_14365</name>
</gene>
<reference evidence="1 2" key="1">
    <citation type="submission" date="2017-04" db="EMBL/GenBank/DDBJ databases">
        <title>MLSA of the genus Halorubrum.</title>
        <authorList>
            <person name="De La Haba R."/>
            <person name="Sanchez-Porro C."/>
            <person name="Infante-Dominguez C."/>
            <person name="Ventosa A."/>
        </authorList>
    </citation>
    <scope>NUCLEOTIDE SEQUENCE [LARGE SCALE GENOMIC DNA]</scope>
    <source>
        <strain evidence="1 2">DSM 17463</strain>
    </source>
</reference>
<dbReference type="eggNOG" id="ENOG502N5XS">
    <property type="taxonomic scope" value="Archaea"/>
</dbReference>